<evidence type="ECO:0000256" key="2">
    <source>
        <dbReference type="ARBA" id="ARBA00023125"/>
    </source>
</evidence>
<sequence length="214" mass="24314">MKHNGADILLEFGEKILSSSQIIYQKDDYVFKANEPSDLIYFIEKGSVKVAKEGRDGEEVVKSILSEGSVFGEMSLAGQPRRTEYARVMSKDAIVRVLVVRELLDAAKLDETLFAYILGLMGRRIEKLDKRMEAITSKDSRTRIVEFLKELAIESGQKVGFETLIQNNFTHKDIANLTGTSRQTVTTTLNQLKEKNVINFDRRRILIRDVNLLV</sequence>
<reference evidence="6" key="1">
    <citation type="submission" date="2022-10" db="EMBL/GenBank/DDBJ databases">
        <title>Comparative genomics and taxonomic characterization of three novel marine species of genus Reichenbachiella exhibiting antioxidant and polysaccharide degradation activities.</title>
        <authorList>
            <person name="Muhammad N."/>
            <person name="Lee Y.-J."/>
            <person name="Ko J."/>
            <person name="Kim S.-G."/>
        </authorList>
    </citation>
    <scope>NUCLEOTIDE SEQUENCE</scope>
    <source>
        <strain evidence="6">Wsw4-B4</strain>
    </source>
</reference>
<organism evidence="6 7">
    <name type="scientific">Reichenbachiella carrageenanivorans</name>
    <dbReference type="NCBI Taxonomy" id="2979869"/>
    <lineage>
        <taxon>Bacteria</taxon>
        <taxon>Pseudomonadati</taxon>
        <taxon>Bacteroidota</taxon>
        <taxon>Cytophagia</taxon>
        <taxon>Cytophagales</taxon>
        <taxon>Reichenbachiellaceae</taxon>
        <taxon>Reichenbachiella</taxon>
    </lineage>
</organism>
<dbReference type="InterPro" id="IPR014710">
    <property type="entry name" value="RmlC-like_jellyroll"/>
</dbReference>
<dbReference type="CDD" id="cd00038">
    <property type="entry name" value="CAP_ED"/>
    <property type="match status" value="1"/>
</dbReference>
<dbReference type="SUPFAM" id="SSF51206">
    <property type="entry name" value="cAMP-binding domain-like"/>
    <property type="match status" value="1"/>
</dbReference>
<dbReference type="PANTHER" id="PTHR24567">
    <property type="entry name" value="CRP FAMILY TRANSCRIPTIONAL REGULATORY PROTEIN"/>
    <property type="match status" value="1"/>
</dbReference>
<feature type="domain" description="HTH crp-type" evidence="5">
    <location>
        <begin position="138"/>
        <end position="211"/>
    </location>
</feature>
<keyword evidence="1" id="KW-0805">Transcription regulation</keyword>
<dbReference type="Pfam" id="PF13545">
    <property type="entry name" value="HTH_Crp_2"/>
    <property type="match status" value="1"/>
</dbReference>
<protein>
    <submittedName>
        <fullName evidence="6">Crp/Fnr family transcriptional regulator</fullName>
    </submittedName>
</protein>
<evidence type="ECO:0000259" key="4">
    <source>
        <dbReference type="PROSITE" id="PS50042"/>
    </source>
</evidence>
<proteinExistence type="predicted"/>
<accession>A0ABY6D192</accession>
<dbReference type="Gene3D" id="2.60.120.10">
    <property type="entry name" value="Jelly Rolls"/>
    <property type="match status" value="1"/>
</dbReference>
<dbReference type="PROSITE" id="PS51063">
    <property type="entry name" value="HTH_CRP_2"/>
    <property type="match status" value="1"/>
</dbReference>
<dbReference type="SUPFAM" id="SSF46785">
    <property type="entry name" value="Winged helix' DNA-binding domain"/>
    <property type="match status" value="1"/>
</dbReference>
<dbReference type="InterPro" id="IPR036388">
    <property type="entry name" value="WH-like_DNA-bd_sf"/>
</dbReference>
<dbReference type="PROSITE" id="PS50042">
    <property type="entry name" value="CNMP_BINDING_3"/>
    <property type="match status" value="1"/>
</dbReference>
<dbReference type="Gene3D" id="1.10.10.10">
    <property type="entry name" value="Winged helix-like DNA-binding domain superfamily/Winged helix DNA-binding domain"/>
    <property type="match status" value="1"/>
</dbReference>
<evidence type="ECO:0000256" key="3">
    <source>
        <dbReference type="ARBA" id="ARBA00023163"/>
    </source>
</evidence>
<name>A0ABY6D192_9BACT</name>
<dbReference type="Proteomes" id="UP001062165">
    <property type="component" value="Chromosome"/>
</dbReference>
<dbReference type="InterPro" id="IPR012318">
    <property type="entry name" value="HTH_CRP"/>
</dbReference>
<evidence type="ECO:0000256" key="1">
    <source>
        <dbReference type="ARBA" id="ARBA00023015"/>
    </source>
</evidence>
<dbReference type="EMBL" id="CP106735">
    <property type="protein sequence ID" value="UXX78843.1"/>
    <property type="molecule type" value="Genomic_DNA"/>
</dbReference>
<dbReference type="SMART" id="SM00419">
    <property type="entry name" value="HTH_CRP"/>
    <property type="match status" value="1"/>
</dbReference>
<dbReference type="PANTHER" id="PTHR24567:SF74">
    <property type="entry name" value="HTH-TYPE TRANSCRIPTIONAL REGULATOR ARCR"/>
    <property type="match status" value="1"/>
</dbReference>
<evidence type="ECO:0000313" key="6">
    <source>
        <dbReference type="EMBL" id="UXX78843.1"/>
    </source>
</evidence>
<dbReference type="SMART" id="SM00100">
    <property type="entry name" value="cNMP"/>
    <property type="match status" value="1"/>
</dbReference>
<keyword evidence="3" id="KW-0804">Transcription</keyword>
<feature type="domain" description="Cyclic nucleotide-binding" evidence="4">
    <location>
        <begin position="24"/>
        <end position="119"/>
    </location>
</feature>
<evidence type="ECO:0000259" key="5">
    <source>
        <dbReference type="PROSITE" id="PS51063"/>
    </source>
</evidence>
<keyword evidence="2" id="KW-0238">DNA-binding</keyword>
<evidence type="ECO:0000313" key="7">
    <source>
        <dbReference type="Proteomes" id="UP001062165"/>
    </source>
</evidence>
<dbReference type="InterPro" id="IPR018490">
    <property type="entry name" value="cNMP-bd_dom_sf"/>
</dbReference>
<keyword evidence="7" id="KW-1185">Reference proteome</keyword>
<dbReference type="RefSeq" id="WP_263050587.1">
    <property type="nucleotide sequence ID" value="NZ_CP106735.1"/>
</dbReference>
<dbReference type="Pfam" id="PF00027">
    <property type="entry name" value="cNMP_binding"/>
    <property type="match status" value="1"/>
</dbReference>
<dbReference type="InterPro" id="IPR050397">
    <property type="entry name" value="Env_Response_Regulators"/>
</dbReference>
<dbReference type="InterPro" id="IPR036390">
    <property type="entry name" value="WH_DNA-bd_sf"/>
</dbReference>
<dbReference type="InterPro" id="IPR000595">
    <property type="entry name" value="cNMP-bd_dom"/>
</dbReference>
<gene>
    <name evidence="6" type="ORF">N7E81_15915</name>
</gene>